<evidence type="ECO:0000313" key="1">
    <source>
        <dbReference type="EMBL" id="KAJ4970222.1"/>
    </source>
</evidence>
<reference evidence="1" key="1">
    <citation type="journal article" date="2023" name="Plant J.">
        <title>The genome of the king protea, Protea cynaroides.</title>
        <authorList>
            <person name="Chang J."/>
            <person name="Duong T.A."/>
            <person name="Schoeman C."/>
            <person name="Ma X."/>
            <person name="Roodt D."/>
            <person name="Barker N."/>
            <person name="Li Z."/>
            <person name="Van de Peer Y."/>
            <person name="Mizrachi E."/>
        </authorList>
    </citation>
    <scope>NUCLEOTIDE SEQUENCE</scope>
    <source>
        <tissue evidence="1">Young leaves</tissue>
    </source>
</reference>
<dbReference type="OrthoDB" id="16464at2759"/>
<name>A0A9Q0KGS0_9MAGN</name>
<dbReference type="GO" id="GO:0004867">
    <property type="term" value="F:serine-type endopeptidase inhibitor activity"/>
    <property type="evidence" value="ECO:0007669"/>
    <property type="project" value="InterPro"/>
</dbReference>
<dbReference type="AlphaFoldDB" id="A0A9Q0KGS0"/>
<keyword evidence="2" id="KW-1185">Reference proteome</keyword>
<comment type="caution">
    <text evidence="1">The sequence shown here is derived from an EMBL/GenBank/DDBJ whole genome shotgun (WGS) entry which is preliminary data.</text>
</comment>
<sequence>MSTIYGSPCVPPILDPCPPEICCSATGYKYHEWPELVGEGGIAAIGEIRSRTLPSAYVSLIKLTLIGANFATIQPTHVFYVAGVIGRLREKGLILINYATDCIFEFNKDHLLKSGIGFNEDDIPNFIGSFYSKTKAMVSFFQQYLLI</sequence>
<dbReference type="InterPro" id="IPR000864">
    <property type="entry name" value="Prot_inh_pot1"/>
</dbReference>
<dbReference type="Proteomes" id="UP001141806">
    <property type="component" value="Unassembled WGS sequence"/>
</dbReference>
<protein>
    <submittedName>
        <fullName evidence="1">Uncharacterized protein</fullName>
    </submittedName>
</protein>
<organism evidence="1 2">
    <name type="scientific">Protea cynaroides</name>
    <dbReference type="NCBI Taxonomy" id="273540"/>
    <lineage>
        <taxon>Eukaryota</taxon>
        <taxon>Viridiplantae</taxon>
        <taxon>Streptophyta</taxon>
        <taxon>Embryophyta</taxon>
        <taxon>Tracheophyta</taxon>
        <taxon>Spermatophyta</taxon>
        <taxon>Magnoliopsida</taxon>
        <taxon>Proteales</taxon>
        <taxon>Proteaceae</taxon>
        <taxon>Protea</taxon>
    </lineage>
</organism>
<evidence type="ECO:0000313" key="2">
    <source>
        <dbReference type="Proteomes" id="UP001141806"/>
    </source>
</evidence>
<dbReference type="Gene3D" id="3.40.50.720">
    <property type="entry name" value="NAD(P)-binding Rossmann-like Domain"/>
    <property type="match status" value="1"/>
</dbReference>
<dbReference type="GO" id="GO:0009611">
    <property type="term" value="P:response to wounding"/>
    <property type="evidence" value="ECO:0007669"/>
    <property type="project" value="InterPro"/>
</dbReference>
<accession>A0A9Q0KGS0</accession>
<dbReference type="EMBL" id="JAMYWD010000005">
    <property type="protein sequence ID" value="KAJ4970222.1"/>
    <property type="molecule type" value="Genomic_DNA"/>
</dbReference>
<dbReference type="PROSITE" id="PS00285">
    <property type="entry name" value="POTATO_INHIBITOR"/>
    <property type="match status" value="1"/>
</dbReference>
<proteinExistence type="predicted"/>
<gene>
    <name evidence="1" type="ORF">NE237_003321</name>
</gene>